<accession>A0ABS3H1Z4</accession>
<evidence type="ECO:0000313" key="2">
    <source>
        <dbReference type="Proteomes" id="UP000664632"/>
    </source>
</evidence>
<name>A0ABS3H1Z4_9ENTE</name>
<evidence type="ECO:0008006" key="3">
    <source>
        <dbReference type="Google" id="ProtNLM"/>
    </source>
</evidence>
<gene>
    <name evidence="1" type="ORF">JZO69_14150</name>
</gene>
<dbReference type="RefSeq" id="WP_207113482.1">
    <property type="nucleotide sequence ID" value="NZ_JAFLWD010000037.1"/>
</dbReference>
<organism evidence="1 2">
    <name type="scientific">Candidatus Enterococcus ikei</name>
    <dbReference type="NCBI Taxonomy" id="2815326"/>
    <lineage>
        <taxon>Bacteria</taxon>
        <taxon>Bacillati</taxon>
        <taxon>Bacillota</taxon>
        <taxon>Bacilli</taxon>
        <taxon>Lactobacillales</taxon>
        <taxon>Enterococcaceae</taxon>
        <taxon>Enterococcus</taxon>
    </lineage>
</organism>
<dbReference type="Proteomes" id="UP000664632">
    <property type="component" value="Unassembled WGS sequence"/>
</dbReference>
<reference evidence="1 2" key="1">
    <citation type="submission" date="2021-03" db="EMBL/GenBank/DDBJ databases">
        <title>Enterococcal diversity collection.</title>
        <authorList>
            <person name="Gilmore M.S."/>
            <person name="Schwartzman J."/>
            <person name="Van Tyne D."/>
            <person name="Martin M."/>
            <person name="Earl A.M."/>
            <person name="Manson A.L."/>
            <person name="Straub T."/>
            <person name="Salamzade R."/>
            <person name="Saavedra J."/>
            <person name="Lebreton F."/>
            <person name="Prichula J."/>
            <person name="Schaufler K."/>
            <person name="Gaca A."/>
            <person name="Sgardioli B."/>
            <person name="Wagenaar J."/>
            <person name="Strong T."/>
        </authorList>
    </citation>
    <scope>NUCLEOTIDE SEQUENCE [LARGE SCALE GENOMIC DNA]</scope>
    <source>
        <strain evidence="1 2">DIV0869a</strain>
    </source>
</reference>
<protein>
    <recommendedName>
        <fullName evidence="3">SPOR domain-containing protein</fullName>
    </recommendedName>
</protein>
<comment type="caution">
    <text evidence="1">The sequence shown here is derived from an EMBL/GenBank/DDBJ whole genome shotgun (WGS) entry which is preliminary data.</text>
</comment>
<sequence length="210" mass="24880">MEGTKDLVIFYIYEDEEGYFEKSIYENVVGLKRIENMVTEEETLVYTSADGYSDEIALDDVEFHRYVSHDSHLSNYVRNNEKYDCEWDEEGNLISKKDQKEEDRMNMEIKELYYQEMNYPAKNVEIAAPNYLLEIIDENTIILFRQLQSQEEIEEYRNKMLFNYNGDFYLNLATFPSKSEAEKAVQSYWSGFDSLLKNIGNISKKDQKGI</sequence>
<keyword evidence="2" id="KW-1185">Reference proteome</keyword>
<proteinExistence type="predicted"/>
<evidence type="ECO:0000313" key="1">
    <source>
        <dbReference type="EMBL" id="MBO0441505.1"/>
    </source>
</evidence>
<dbReference type="EMBL" id="JAFLWD010000037">
    <property type="protein sequence ID" value="MBO0441505.1"/>
    <property type="molecule type" value="Genomic_DNA"/>
</dbReference>